<protein>
    <recommendedName>
        <fullName evidence="8">tRNA(Ile)-lysidine synthase</fullName>
        <ecNumber evidence="8">6.3.4.19</ecNumber>
    </recommendedName>
    <alternativeName>
        <fullName evidence="8">tRNA(Ile)-2-lysyl-cytidine synthase</fullName>
    </alternativeName>
    <alternativeName>
        <fullName evidence="8">tRNA(Ile)-lysidine synthetase</fullName>
    </alternativeName>
</protein>
<dbReference type="InterPro" id="IPR012094">
    <property type="entry name" value="tRNA_Ile_lys_synt"/>
</dbReference>
<feature type="binding site" evidence="8">
    <location>
        <begin position="29"/>
        <end position="34"/>
    </location>
    <ligand>
        <name>ATP</name>
        <dbReference type="ChEBI" id="CHEBI:30616"/>
    </ligand>
</feature>
<dbReference type="EMBL" id="JACBXQ010000003">
    <property type="protein sequence ID" value="MBG9986486.1"/>
    <property type="molecule type" value="Genomic_DNA"/>
</dbReference>
<dbReference type="InterPro" id="IPR014729">
    <property type="entry name" value="Rossmann-like_a/b/a_fold"/>
</dbReference>
<feature type="domain" description="Lysidine-tRNA(Ile) synthetase C-terminal" evidence="9">
    <location>
        <begin position="405"/>
        <end position="482"/>
    </location>
</feature>
<dbReference type="SUPFAM" id="SSF56037">
    <property type="entry name" value="PheT/TilS domain"/>
    <property type="match status" value="1"/>
</dbReference>
<evidence type="ECO:0000256" key="3">
    <source>
        <dbReference type="ARBA" id="ARBA00022598"/>
    </source>
</evidence>
<evidence type="ECO:0000313" key="10">
    <source>
        <dbReference type="EMBL" id="MBG9986486.1"/>
    </source>
</evidence>
<keyword evidence="11" id="KW-1185">Reference proteome</keyword>
<dbReference type="PANTHER" id="PTHR43033">
    <property type="entry name" value="TRNA(ILE)-LYSIDINE SYNTHASE-RELATED"/>
    <property type="match status" value="1"/>
</dbReference>
<comment type="caution">
    <text evidence="10">The sequence shown here is derived from an EMBL/GenBank/DDBJ whole genome shotgun (WGS) entry which is preliminary data.</text>
</comment>
<comment type="catalytic activity">
    <reaction evidence="7 8">
        <text>cytidine(34) in tRNA(Ile2) + L-lysine + ATP = lysidine(34) in tRNA(Ile2) + AMP + diphosphate + H(+)</text>
        <dbReference type="Rhea" id="RHEA:43744"/>
        <dbReference type="Rhea" id="RHEA-COMP:10625"/>
        <dbReference type="Rhea" id="RHEA-COMP:10670"/>
        <dbReference type="ChEBI" id="CHEBI:15378"/>
        <dbReference type="ChEBI" id="CHEBI:30616"/>
        <dbReference type="ChEBI" id="CHEBI:32551"/>
        <dbReference type="ChEBI" id="CHEBI:33019"/>
        <dbReference type="ChEBI" id="CHEBI:82748"/>
        <dbReference type="ChEBI" id="CHEBI:83665"/>
        <dbReference type="ChEBI" id="CHEBI:456215"/>
        <dbReference type="EC" id="6.3.4.19"/>
    </reaction>
</comment>
<dbReference type="PANTHER" id="PTHR43033:SF1">
    <property type="entry name" value="TRNA(ILE)-LYSIDINE SYNTHASE-RELATED"/>
    <property type="match status" value="1"/>
</dbReference>
<evidence type="ECO:0000313" key="11">
    <source>
        <dbReference type="Proteomes" id="UP000721415"/>
    </source>
</evidence>
<organism evidence="10 11">
    <name type="scientific">Facklamia lactis</name>
    <dbReference type="NCBI Taxonomy" id="2749967"/>
    <lineage>
        <taxon>Bacteria</taxon>
        <taxon>Bacillati</taxon>
        <taxon>Bacillota</taxon>
        <taxon>Bacilli</taxon>
        <taxon>Lactobacillales</taxon>
        <taxon>Aerococcaceae</taxon>
        <taxon>Facklamia</taxon>
    </lineage>
</organism>
<evidence type="ECO:0000256" key="8">
    <source>
        <dbReference type="HAMAP-Rule" id="MF_01161"/>
    </source>
</evidence>
<comment type="domain">
    <text evidence="8">The N-terminal region contains the highly conserved SGGXDS motif, predicted to be a P-loop motif involved in ATP binding.</text>
</comment>
<gene>
    <name evidence="8 10" type="primary">tilS</name>
    <name evidence="10" type="ORF">HZY91_06205</name>
</gene>
<comment type="subcellular location">
    <subcellularLocation>
        <location evidence="1 8">Cytoplasm</location>
    </subcellularLocation>
</comment>
<keyword evidence="4 8" id="KW-0819">tRNA processing</keyword>
<evidence type="ECO:0000256" key="1">
    <source>
        <dbReference type="ARBA" id="ARBA00004496"/>
    </source>
</evidence>
<dbReference type="GO" id="GO:0032267">
    <property type="term" value="F:tRNA(Ile)-lysidine synthase activity"/>
    <property type="evidence" value="ECO:0007669"/>
    <property type="project" value="UniProtKB-EC"/>
</dbReference>
<dbReference type="InterPro" id="IPR012796">
    <property type="entry name" value="Lysidine-tRNA-synth_C"/>
</dbReference>
<accession>A0ABS0LQQ1</accession>
<keyword evidence="3 8" id="KW-0436">Ligase</keyword>
<dbReference type="NCBIfam" id="TIGR02432">
    <property type="entry name" value="lysidine_TilS_N"/>
    <property type="match status" value="1"/>
</dbReference>
<dbReference type="Gene3D" id="3.40.50.620">
    <property type="entry name" value="HUPs"/>
    <property type="match status" value="1"/>
</dbReference>
<dbReference type="CDD" id="cd01992">
    <property type="entry name" value="TilS_N"/>
    <property type="match status" value="1"/>
</dbReference>
<keyword evidence="6 8" id="KW-0067">ATP-binding</keyword>
<keyword evidence="5 8" id="KW-0547">Nucleotide-binding</keyword>
<dbReference type="RefSeq" id="WP_197115402.1">
    <property type="nucleotide sequence ID" value="NZ_JACBXQ010000003.1"/>
</dbReference>
<evidence type="ECO:0000256" key="7">
    <source>
        <dbReference type="ARBA" id="ARBA00048539"/>
    </source>
</evidence>
<evidence type="ECO:0000256" key="4">
    <source>
        <dbReference type="ARBA" id="ARBA00022694"/>
    </source>
</evidence>
<proteinExistence type="inferred from homology"/>
<evidence type="ECO:0000259" key="9">
    <source>
        <dbReference type="SMART" id="SM00977"/>
    </source>
</evidence>
<dbReference type="NCBIfam" id="TIGR02433">
    <property type="entry name" value="lysidine_TilS_C"/>
    <property type="match status" value="1"/>
</dbReference>
<dbReference type="EC" id="6.3.4.19" evidence="8"/>
<dbReference type="InterPro" id="IPR012795">
    <property type="entry name" value="tRNA_Ile_lys_synt_N"/>
</dbReference>
<dbReference type="Pfam" id="PF01171">
    <property type="entry name" value="ATP_bind_3"/>
    <property type="match status" value="1"/>
</dbReference>
<dbReference type="HAMAP" id="MF_01161">
    <property type="entry name" value="tRNA_Ile_lys_synt"/>
    <property type="match status" value="1"/>
</dbReference>
<dbReference type="SUPFAM" id="SSF52402">
    <property type="entry name" value="Adenine nucleotide alpha hydrolases-like"/>
    <property type="match status" value="1"/>
</dbReference>
<keyword evidence="2 8" id="KW-0963">Cytoplasm</keyword>
<dbReference type="Proteomes" id="UP000721415">
    <property type="component" value="Unassembled WGS sequence"/>
</dbReference>
<evidence type="ECO:0000256" key="2">
    <source>
        <dbReference type="ARBA" id="ARBA00022490"/>
    </source>
</evidence>
<dbReference type="SMART" id="SM00977">
    <property type="entry name" value="TilS_C"/>
    <property type="match status" value="1"/>
</dbReference>
<dbReference type="InterPro" id="IPR011063">
    <property type="entry name" value="TilS/TtcA_N"/>
</dbReference>
<comment type="function">
    <text evidence="8">Ligates lysine onto the cytidine present at position 34 of the AUA codon-specific tRNA(Ile) that contains the anticodon CAU, in an ATP-dependent manner. Cytidine is converted to lysidine, thus changing the amino acid specificity of the tRNA from methionine to isoleucine.</text>
</comment>
<evidence type="ECO:0000256" key="5">
    <source>
        <dbReference type="ARBA" id="ARBA00022741"/>
    </source>
</evidence>
<reference evidence="10 11" key="1">
    <citation type="submission" date="2020-07" db="EMBL/GenBank/DDBJ databases">
        <title>Facklamia lactis sp. nov., isolated from raw milk.</title>
        <authorList>
            <person name="Doll E.V."/>
            <person name="Huptas C."/>
            <person name="Staib L."/>
            <person name="Wenning M."/>
            <person name="Scherer S."/>
        </authorList>
    </citation>
    <scope>NUCLEOTIDE SEQUENCE [LARGE SCALE GENOMIC DNA]</scope>
    <source>
        <strain evidence="10 11">DSM 111018</strain>
    </source>
</reference>
<name>A0ABS0LQQ1_9LACT</name>
<sequence>MESVLRQFKTKIESWKEWHECKVVVLAISGGVDSMVLLHLMLELTRLQEYRQVRLIVAHFNHRLRSDEVHAIEQKLVVETAKAHDLIYFVCKWQEPTKTNVEANARKARYQFLADVVQACEADCLMTAHHMDDAVETMLMRIVRGTSFKGLIGINANYRRLMQTSSGEVVFPRMLRPLITQRKEALYQYAADHHIDYFDDETNQELEYLRNRVRNLYLPQFEEENPQFFHNLISMQEQMQSVYQAHYQGFIAIEPYLLVKIKERDWVLDVEAWQKLSEDLRHVYLTIFFEERLVHEIGQYDKEAILYLDQQITNQLTPNYSFNLASGWISRREYQYIYIESELKGIEQAKPNQVVDLLSLNKWHSLGDGMWIGIFNEHFVSNQMKQAVDAYYAMDLSSCEVLPKFHVRHRRDGDVIQLRSNESTFHKKVSRILIDEKVPLLKRESMWLVVNDQEEVIWMIGQQKSSRYLPERPEQITHHILIQKMY</sequence>
<evidence type="ECO:0000256" key="6">
    <source>
        <dbReference type="ARBA" id="ARBA00022840"/>
    </source>
</evidence>
<comment type="similarity">
    <text evidence="8">Belongs to the tRNA(Ile)-lysidine synthase family.</text>
</comment>